<reference evidence="3 4" key="1">
    <citation type="submission" date="2019-03" db="EMBL/GenBank/DDBJ databases">
        <title>Genomic Encyclopedia of Type Strains, Phase IV (KMG-IV): sequencing the most valuable type-strain genomes for metagenomic binning, comparative biology and taxonomic classification.</title>
        <authorList>
            <person name="Goeker M."/>
        </authorList>
    </citation>
    <scope>NUCLEOTIDE SEQUENCE [LARGE SCALE GENOMIC DNA]</scope>
    <source>
        <strain evidence="3 4">DSM 44684</strain>
    </source>
</reference>
<dbReference type="InterPro" id="IPR005693">
    <property type="entry name" value="Mce"/>
</dbReference>
<dbReference type="EMBL" id="SMFR01000002">
    <property type="protein sequence ID" value="TCJ96461.1"/>
    <property type="molecule type" value="Genomic_DNA"/>
</dbReference>
<dbReference type="PANTHER" id="PTHR33371:SF4">
    <property type="entry name" value="INTERMEMBRANE PHOSPHOLIPID TRANSPORT SYSTEM BINDING PROTEIN MLAD"/>
    <property type="match status" value="1"/>
</dbReference>
<feature type="domain" description="Mce/MlaD" evidence="2">
    <location>
        <begin position="33"/>
        <end position="106"/>
    </location>
</feature>
<feature type="chain" id="PRO_5039048097" evidence="1">
    <location>
        <begin position="21"/>
        <end position="367"/>
    </location>
</feature>
<dbReference type="STRING" id="1210063.GCA_001612665_00152"/>
<dbReference type="Pfam" id="PF02470">
    <property type="entry name" value="MlaD"/>
    <property type="match status" value="1"/>
</dbReference>
<name>A0A4R1FYV7_9NOCA</name>
<dbReference type="Proteomes" id="UP000294856">
    <property type="component" value="Unassembled WGS sequence"/>
</dbReference>
<dbReference type="InterPro" id="IPR052336">
    <property type="entry name" value="MlaD_Phospholipid_Transporter"/>
</dbReference>
<dbReference type="RefSeq" id="WP_067444684.1">
    <property type="nucleotide sequence ID" value="NZ_SMFR01000002.1"/>
</dbReference>
<accession>A0A4R1FYV7</accession>
<comment type="caution">
    <text evidence="3">The sequence shown here is derived from an EMBL/GenBank/DDBJ whole genome shotgun (WGS) entry which is preliminary data.</text>
</comment>
<evidence type="ECO:0000313" key="4">
    <source>
        <dbReference type="Proteomes" id="UP000294856"/>
    </source>
</evidence>
<dbReference type="NCBIfam" id="TIGR00996">
    <property type="entry name" value="Mtu_fam_mce"/>
    <property type="match status" value="1"/>
</dbReference>
<feature type="signal peptide" evidence="1">
    <location>
        <begin position="1"/>
        <end position="20"/>
    </location>
</feature>
<gene>
    <name evidence="3" type="ORF">DFR71_2491</name>
</gene>
<proteinExistence type="predicted"/>
<sequence>MTRLATLARIVLVLGLGALAGCAGSPNDTDSAITVTARFDNGAGLYVGNAVAVLGMPVGEVTAITPRGSHVEVTMRVEGAVDIPADATAVTVSTSVLTDRHVEFTPAYRGGATLADGAQLGLDRTRTPIDFDRLLGAADGMAAQLAGATPETGPIARLLDTSARIASGSGPELRATMNELSGALRLGEDGGAQTQKAITDIVEHLAVLIRAAADNDQTIREFGSATGQLSSVLADLQIGAGDTGAQIVQIMQQTDDLLSQNSASLRSTVTNAGTVTHALADYREEIAEFIDVTPLLLNNAYNAIDVDYRGVRVHALLDKVFFDGQLVKEVCNVLGLRQLGCSTGTLQDFGPDFGITDMLEAMSRLPR</sequence>
<dbReference type="PROSITE" id="PS51257">
    <property type="entry name" value="PROKAR_LIPOPROTEIN"/>
    <property type="match status" value="1"/>
</dbReference>
<evidence type="ECO:0000259" key="2">
    <source>
        <dbReference type="Pfam" id="PF02470"/>
    </source>
</evidence>
<organism evidence="3 4">
    <name type="scientific">Nocardia alba</name>
    <dbReference type="NCBI Taxonomy" id="225051"/>
    <lineage>
        <taxon>Bacteria</taxon>
        <taxon>Bacillati</taxon>
        <taxon>Actinomycetota</taxon>
        <taxon>Actinomycetes</taxon>
        <taxon>Mycobacteriales</taxon>
        <taxon>Nocardiaceae</taxon>
        <taxon>Nocardia</taxon>
    </lineage>
</organism>
<protein>
    <submittedName>
        <fullName evidence="3">Virulence factor Mce-like protein</fullName>
    </submittedName>
</protein>
<dbReference type="InterPro" id="IPR003399">
    <property type="entry name" value="Mce/MlaD"/>
</dbReference>
<dbReference type="PANTHER" id="PTHR33371">
    <property type="entry name" value="INTERMEMBRANE PHOSPHOLIPID TRANSPORT SYSTEM BINDING PROTEIN MLAD-RELATED"/>
    <property type="match status" value="1"/>
</dbReference>
<dbReference type="AlphaFoldDB" id="A0A4R1FYV7"/>
<evidence type="ECO:0000256" key="1">
    <source>
        <dbReference type="SAM" id="SignalP"/>
    </source>
</evidence>
<keyword evidence="4" id="KW-1185">Reference proteome</keyword>
<keyword evidence="1" id="KW-0732">Signal</keyword>
<dbReference type="GO" id="GO:0005576">
    <property type="term" value="C:extracellular region"/>
    <property type="evidence" value="ECO:0007669"/>
    <property type="project" value="TreeGrafter"/>
</dbReference>
<dbReference type="OrthoDB" id="4516955at2"/>
<evidence type="ECO:0000313" key="3">
    <source>
        <dbReference type="EMBL" id="TCJ96461.1"/>
    </source>
</evidence>